<dbReference type="OrthoDB" id="9782291at2"/>
<keyword evidence="2" id="KW-1133">Transmembrane helix</keyword>
<feature type="transmembrane region" description="Helical" evidence="2">
    <location>
        <begin position="170"/>
        <end position="188"/>
    </location>
</feature>
<evidence type="ECO:0000313" key="4">
    <source>
        <dbReference type="EMBL" id="PPA71831.1"/>
    </source>
</evidence>
<dbReference type="InterPro" id="IPR051311">
    <property type="entry name" value="DedA_domain"/>
</dbReference>
<dbReference type="RefSeq" id="WP_104055536.1">
    <property type="nucleotide sequence ID" value="NZ_PREZ01000001.1"/>
</dbReference>
<comment type="caution">
    <text evidence="4">The sequence shown here is derived from an EMBL/GenBank/DDBJ whole genome shotgun (WGS) entry which is preliminary data.</text>
</comment>
<feature type="transmembrane region" description="Helical" evidence="2">
    <location>
        <begin position="52"/>
        <end position="72"/>
    </location>
</feature>
<dbReference type="PANTHER" id="PTHR42709:SF9">
    <property type="entry name" value="ALKALINE PHOSPHATASE LIKE PROTEIN"/>
    <property type="match status" value="1"/>
</dbReference>
<keyword evidence="2" id="KW-0472">Membrane</keyword>
<keyword evidence="5" id="KW-1185">Reference proteome</keyword>
<feature type="domain" description="VTT" evidence="3">
    <location>
        <begin position="32"/>
        <end position="155"/>
    </location>
</feature>
<protein>
    <submittedName>
        <fullName evidence="4">DedA family protein</fullName>
    </submittedName>
</protein>
<dbReference type="AlphaFoldDB" id="A0A2S5GFZ0"/>
<evidence type="ECO:0000259" key="3">
    <source>
        <dbReference type="Pfam" id="PF09335"/>
    </source>
</evidence>
<accession>A0A2S5GFZ0</accession>
<dbReference type="Proteomes" id="UP000239047">
    <property type="component" value="Unassembled WGS sequence"/>
</dbReference>
<gene>
    <name evidence="4" type="ORF">C4B60_00175</name>
</gene>
<name>A0A2S5GFZ0_9BACL</name>
<reference evidence="4 5" key="1">
    <citation type="submission" date="2018-02" db="EMBL/GenBank/DDBJ databases">
        <title>Jeotgalibacillus proteolyticum sp. nov. a protease producing bacterium isolated from ocean sediments of Laizhou Bay.</title>
        <authorList>
            <person name="Li Y."/>
        </authorList>
    </citation>
    <scope>NUCLEOTIDE SEQUENCE [LARGE SCALE GENOMIC DNA]</scope>
    <source>
        <strain evidence="4 5">22-7</strain>
    </source>
</reference>
<feature type="transmembrane region" description="Helical" evidence="2">
    <location>
        <begin position="12"/>
        <end position="31"/>
    </location>
</feature>
<proteinExistence type="inferred from homology"/>
<evidence type="ECO:0000313" key="5">
    <source>
        <dbReference type="Proteomes" id="UP000239047"/>
    </source>
</evidence>
<dbReference type="GO" id="GO:0005886">
    <property type="term" value="C:plasma membrane"/>
    <property type="evidence" value="ECO:0007669"/>
    <property type="project" value="TreeGrafter"/>
</dbReference>
<comment type="similarity">
    <text evidence="1">Belongs to the DedA family.</text>
</comment>
<feature type="transmembrane region" description="Helical" evidence="2">
    <location>
        <begin position="99"/>
        <end position="120"/>
    </location>
</feature>
<organism evidence="4 5">
    <name type="scientific">Jeotgalibacillus proteolyticus</name>
    <dbReference type="NCBI Taxonomy" id="2082395"/>
    <lineage>
        <taxon>Bacteria</taxon>
        <taxon>Bacillati</taxon>
        <taxon>Bacillota</taxon>
        <taxon>Bacilli</taxon>
        <taxon>Bacillales</taxon>
        <taxon>Caryophanaceae</taxon>
        <taxon>Jeotgalibacillus</taxon>
    </lineage>
</organism>
<keyword evidence="2" id="KW-0812">Transmembrane</keyword>
<sequence length="198" mass="22584">MDTALFDELTERFGYLSMFLFSWLLFFGLPLPNELAASFAGMITTELSYNPMIAFFSTYFGLISSATAAYGIGRLLGPRVERFLKKSRYLSNWQKGTSLLNRFGSSGIAISFFIPGVRWAMPYIVGLAKHEFWKFCLFAYSAALIWTFIYFQIGRSFPLIYPEIIDNLKYFVPAGAIIVGLVIIFVQFKKSNRKERGV</sequence>
<evidence type="ECO:0000256" key="2">
    <source>
        <dbReference type="SAM" id="Phobius"/>
    </source>
</evidence>
<dbReference type="EMBL" id="PREZ01000001">
    <property type="protein sequence ID" value="PPA71831.1"/>
    <property type="molecule type" value="Genomic_DNA"/>
</dbReference>
<feature type="transmembrane region" description="Helical" evidence="2">
    <location>
        <begin position="132"/>
        <end position="150"/>
    </location>
</feature>
<dbReference type="PANTHER" id="PTHR42709">
    <property type="entry name" value="ALKALINE PHOSPHATASE LIKE PROTEIN"/>
    <property type="match status" value="1"/>
</dbReference>
<dbReference type="InterPro" id="IPR032816">
    <property type="entry name" value="VTT_dom"/>
</dbReference>
<dbReference type="Pfam" id="PF09335">
    <property type="entry name" value="VTT_dom"/>
    <property type="match status" value="1"/>
</dbReference>
<evidence type="ECO:0000256" key="1">
    <source>
        <dbReference type="ARBA" id="ARBA00010792"/>
    </source>
</evidence>